<dbReference type="Proteomes" id="UP001189429">
    <property type="component" value="Unassembled WGS sequence"/>
</dbReference>
<proteinExistence type="predicted"/>
<organism evidence="2 3">
    <name type="scientific">Prorocentrum cordatum</name>
    <dbReference type="NCBI Taxonomy" id="2364126"/>
    <lineage>
        <taxon>Eukaryota</taxon>
        <taxon>Sar</taxon>
        <taxon>Alveolata</taxon>
        <taxon>Dinophyceae</taxon>
        <taxon>Prorocentrales</taxon>
        <taxon>Prorocentraceae</taxon>
        <taxon>Prorocentrum</taxon>
    </lineage>
</organism>
<feature type="non-terminal residue" evidence="2">
    <location>
        <position position="250"/>
    </location>
</feature>
<protein>
    <submittedName>
        <fullName evidence="2">Uncharacterized protein</fullName>
    </submittedName>
</protein>
<evidence type="ECO:0000256" key="1">
    <source>
        <dbReference type="SAM" id="MobiDB-lite"/>
    </source>
</evidence>
<sequence length="250" mass="25584">MPPSRSGMGTLYWDPPSPPVLTNKPPFAWPDWYDPSADGFHPGKMHAPAEGAADLRDRRLQEQLLGALMVPPSAPASGAGMGPWLRYLPADAAAAQAAKPLMDWSTGHVHAKPLGAVPDLDGRLFVRPPGASPPAVRRGPEPAGPPPASPEAAALEAVATVARAAEKVRDERELEAAAHFVEADPTLPPAAVAGSEPLVISSPPGVFGTTCRGAGVPSRRLAGGGGGPRGGRAAPGARRARRARPAGGRG</sequence>
<feature type="region of interest" description="Disordered" evidence="1">
    <location>
        <begin position="213"/>
        <end position="250"/>
    </location>
</feature>
<evidence type="ECO:0000313" key="3">
    <source>
        <dbReference type="Proteomes" id="UP001189429"/>
    </source>
</evidence>
<comment type="caution">
    <text evidence="2">The sequence shown here is derived from an EMBL/GenBank/DDBJ whole genome shotgun (WGS) entry which is preliminary data.</text>
</comment>
<keyword evidence="3" id="KW-1185">Reference proteome</keyword>
<reference evidence="2" key="1">
    <citation type="submission" date="2023-10" db="EMBL/GenBank/DDBJ databases">
        <authorList>
            <person name="Chen Y."/>
            <person name="Shah S."/>
            <person name="Dougan E. K."/>
            <person name="Thang M."/>
            <person name="Chan C."/>
        </authorList>
    </citation>
    <scope>NUCLEOTIDE SEQUENCE [LARGE SCALE GENOMIC DNA]</scope>
</reference>
<gene>
    <name evidence="2" type="ORF">PCOR1329_LOCUS76604</name>
</gene>
<dbReference type="EMBL" id="CAUYUJ010020527">
    <property type="protein sequence ID" value="CAK0898963.1"/>
    <property type="molecule type" value="Genomic_DNA"/>
</dbReference>
<evidence type="ECO:0000313" key="2">
    <source>
        <dbReference type="EMBL" id="CAK0898963.1"/>
    </source>
</evidence>
<feature type="region of interest" description="Disordered" evidence="1">
    <location>
        <begin position="128"/>
        <end position="152"/>
    </location>
</feature>
<name>A0ABN9XGX2_9DINO</name>
<accession>A0ABN9XGX2</accession>